<dbReference type="PROSITE" id="PS51482">
    <property type="entry name" value="DEGV"/>
    <property type="match status" value="1"/>
</dbReference>
<reference evidence="3 4" key="1">
    <citation type="submission" date="2017-02" db="EMBL/GenBank/DDBJ databases">
        <authorList>
            <person name="Peterson S.W."/>
        </authorList>
    </citation>
    <scope>NUCLEOTIDE SEQUENCE [LARGE SCALE GENOMIC DNA]</scope>
    <source>
        <strain evidence="3 4">ATCC 17233</strain>
    </source>
</reference>
<evidence type="ECO:0000256" key="2">
    <source>
        <dbReference type="ARBA" id="ARBA00023121"/>
    </source>
</evidence>
<dbReference type="InterPro" id="IPR003797">
    <property type="entry name" value="DegV"/>
</dbReference>
<dbReference type="InterPro" id="IPR043168">
    <property type="entry name" value="DegV_C"/>
</dbReference>
<dbReference type="PANTHER" id="PTHR33434">
    <property type="entry name" value="DEGV DOMAIN-CONTAINING PROTEIN DR_1986-RELATED"/>
    <property type="match status" value="1"/>
</dbReference>
<dbReference type="GO" id="GO:0008289">
    <property type="term" value="F:lipid binding"/>
    <property type="evidence" value="ECO:0007669"/>
    <property type="project" value="UniProtKB-KW"/>
</dbReference>
<evidence type="ECO:0000313" key="4">
    <source>
        <dbReference type="Proteomes" id="UP000189857"/>
    </source>
</evidence>
<dbReference type="AlphaFoldDB" id="A0A1T4NPD3"/>
<dbReference type="NCBIfam" id="TIGR00762">
    <property type="entry name" value="DegV"/>
    <property type="match status" value="1"/>
</dbReference>
<sequence length="295" mass="33347">MSDYVISCCSAADLSELWLKKRDIKFIEFTYELGGKEYKDDFGYSVPPHELYQRMLAGEESKTSQINVSVYYDHFKKILESGKDLIHVVLSSGISGTYNSAVLAANDLKEEYPNRNIYVVDSLAASAGYGLLVDKMADLRNDGMDIDDLYTWTETHKLEAIHWFFSSDLTFFIRGGRVSKTAGFIGNMLNICPLLNVDYQGRLIPREKVRTKKKVIRRIVDKMKENATNGQDYNDTCIISHSDCLEDAESVKNIIEEEFPNLKGKILMFPIGATIGCHTGPGTVALFFWGNKRVD</sequence>
<gene>
    <name evidence="3" type="ORF">SAMN02745110_01666</name>
</gene>
<dbReference type="Pfam" id="PF02645">
    <property type="entry name" value="DegV"/>
    <property type="match status" value="1"/>
</dbReference>
<protein>
    <submittedName>
        <fullName evidence="3">EDD domain protein, DegV family</fullName>
    </submittedName>
</protein>
<accession>A0A1T4NPD3</accession>
<dbReference type="SUPFAM" id="SSF82549">
    <property type="entry name" value="DAK1/DegV-like"/>
    <property type="match status" value="1"/>
</dbReference>
<dbReference type="Proteomes" id="UP000189857">
    <property type="component" value="Unassembled WGS sequence"/>
</dbReference>
<dbReference type="Gene3D" id="3.30.1180.10">
    <property type="match status" value="1"/>
</dbReference>
<dbReference type="OrthoDB" id="9780660at2"/>
<dbReference type="RefSeq" id="WP_078787502.1">
    <property type="nucleotide sequence ID" value="NZ_FMTO01000008.1"/>
</dbReference>
<dbReference type="EMBL" id="FUXA01000009">
    <property type="protein sequence ID" value="SJZ81073.1"/>
    <property type="molecule type" value="Genomic_DNA"/>
</dbReference>
<proteinExistence type="predicted"/>
<keyword evidence="4" id="KW-1185">Reference proteome</keyword>
<name>A0A1T4NPD3_9FIRM</name>
<dbReference type="Gene3D" id="3.40.50.10170">
    <property type="match status" value="1"/>
</dbReference>
<dbReference type="PANTHER" id="PTHR33434:SF3">
    <property type="entry name" value="DEGV DOMAIN-CONTAINING PROTEIN YITS"/>
    <property type="match status" value="1"/>
</dbReference>
<evidence type="ECO:0000256" key="1">
    <source>
        <dbReference type="ARBA" id="ARBA00003238"/>
    </source>
</evidence>
<dbReference type="InterPro" id="IPR050270">
    <property type="entry name" value="DegV_domain_contain"/>
</dbReference>
<organism evidence="3 4">
    <name type="scientific">Eubacterium ruminantium</name>
    <dbReference type="NCBI Taxonomy" id="42322"/>
    <lineage>
        <taxon>Bacteria</taxon>
        <taxon>Bacillati</taxon>
        <taxon>Bacillota</taxon>
        <taxon>Clostridia</taxon>
        <taxon>Eubacteriales</taxon>
        <taxon>Eubacteriaceae</taxon>
        <taxon>Eubacterium</taxon>
    </lineage>
</organism>
<evidence type="ECO:0000313" key="3">
    <source>
        <dbReference type="EMBL" id="SJZ81073.1"/>
    </source>
</evidence>
<comment type="function">
    <text evidence="1">May bind long-chain fatty acids, such as palmitate, and may play a role in lipid transport or fatty acid metabolism.</text>
</comment>
<keyword evidence="2" id="KW-0446">Lipid-binding</keyword>